<feature type="domain" description="CRAL-TRIO" evidence="2">
    <location>
        <begin position="241"/>
        <end position="404"/>
    </location>
</feature>
<organism evidence="3 4">
    <name type="scientific">Aspergillus puulaauensis</name>
    <dbReference type="NCBI Taxonomy" id="1220207"/>
    <lineage>
        <taxon>Eukaryota</taxon>
        <taxon>Fungi</taxon>
        <taxon>Dikarya</taxon>
        <taxon>Ascomycota</taxon>
        <taxon>Pezizomycotina</taxon>
        <taxon>Eurotiomycetes</taxon>
        <taxon>Eurotiomycetidae</taxon>
        <taxon>Eurotiales</taxon>
        <taxon>Aspergillaceae</taxon>
        <taxon>Aspergillus</taxon>
    </lineage>
</organism>
<proteinExistence type="predicted"/>
<protein>
    <recommendedName>
        <fullName evidence="2">CRAL-TRIO domain-containing protein</fullName>
    </recommendedName>
</protein>
<dbReference type="SUPFAM" id="SSF46938">
    <property type="entry name" value="CRAL/TRIO N-terminal domain"/>
    <property type="match status" value="1"/>
</dbReference>
<dbReference type="SMART" id="SM00516">
    <property type="entry name" value="SEC14"/>
    <property type="match status" value="1"/>
</dbReference>
<evidence type="ECO:0000259" key="2">
    <source>
        <dbReference type="PROSITE" id="PS50191"/>
    </source>
</evidence>
<dbReference type="Pfam" id="PF03765">
    <property type="entry name" value="CRAL_TRIO_N"/>
    <property type="match status" value="1"/>
</dbReference>
<dbReference type="Gene3D" id="3.40.525.10">
    <property type="entry name" value="CRAL-TRIO lipid binding domain"/>
    <property type="match status" value="1"/>
</dbReference>
<reference evidence="3" key="1">
    <citation type="submission" date="2021-01" db="EMBL/GenBank/DDBJ databases">
        <authorList>
            <consortium name="Aspergillus puulaauensis MK2 genome sequencing consortium"/>
            <person name="Kazuki M."/>
            <person name="Futagami T."/>
        </authorList>
    </citation>
    <scope>NUCLEOTIDE SEQUENCE</scope>
    <source>
        <strain evidence="3">MK2</strain>
    </source>
</reference>
<keyword evidence="1" id="KW-0472">Membrane</keyword>
<reference evidence="3" key="2">
    <citation type="submission" date="2021-02" db="EMBL/GenBank/DDBJ databases">
        <title>Aspergillus puulaauensis MK2 genome sequence.</title>
        <authorList>
            <person name="Futagami T."/>
            <person name="Mori K."/>
            <person name="Kadooka C."/>
            <person name="Tanaka T."/>
        </authorList>
    </citation>
    <scope>NUCLEOTIDE SEQUENCE</scope>
    <source>
        <strain evidence="3">MK2</strain>
    </source>
</reference>
<accession>A0A7R7XCJ1</accession>
<name>A0A7R7XCJ1_9EURO</name>
<dbReference type="GeneID" id="64968740"/>
<keyword evidence="1" id="KW-1133">Transmembrane helix</keyword>
<keyword evidence="4" id="KW-1185">Reference proteome</keyword>
<evidence type="ECO:0000313" key="3">
    <source>
        <dbReference type="EMBL" id="BCS18735.1"/>
    </source>
</evidence>
<dbReference type="InterPro" id="IPR036865">
    <property type="entry name" value="CRAL-TRIO_dom_sf"/>
</dbReference>
<sequence>MLAARGRYLVSLKLRLNRPLRPVFSILNSTLLFFFLNFFFSLYSIALSIYPFLQLQYYLRTMASVGHTPPGWLGNLSEEQEAKLQQMWNVILVLLDAASLGAPDQPTETQSGDTGKPPSTLARTDTVVSANGKSAFTAHLSEILRETGLTTTEIKSIKDTLNDTTAEELREGLMSTAKNDHPDGLLLRFLRARKFDVGKSFNMMLSSMLWRMKQVQVEEKVLLNSELRALKETKDKSKPHEAKEGEGFLAQMRMGKCFQHGHDQQGRPLCFVRVKLHKPSAQSNEVINRFILHIIESTRLLLVAPVDTVTIVFDMTGFSLSNMEYAPVKFIIECFQDNYPESLGCMLIHNAPWVFSGIWKIIKGWMDPVIVSKVHFTYSSKDLGKFIDMDKLPKEIGGNEDWTYNYVEPTEGENALMEDTATRDALQAERLKIGEGLLQSTSQWIKAGGEKNKDEEAAAQKQRDEQIERLRVNYWKIDPYTRGRNTLDRTNVIQSGGKIDFYPTEESVPPVAELKALDIEHVERTEVKVANA</sequence>
<dbReference type="RefSeq" id="XP_041550929.1">
    <property type="nucleotide sequence ID" value="XM_041697667.1"/>
</dbReference>
<dbReference type="PANTHER" id="PTHR46590:SF2">
    <property type="entry name" value="CRAL_TRIO DOMAIN PROTEIN (AFU_ORTHOLOGUE AFUA_4G13930)-RELATED"/>
    <property type="match status" value="1"/>
</dbReference>
<dbReference type="SUPFAM" id="SSF52087">
    <property type="entry name" value="CRAL/TRIO domain"/>
    <property type="match status" value="1"/>
</dbReference>
<dbReference type="PANTHER" id="PTHR46590">
    <property type="entry name" value="PHOSPHATIDYLINOSITOL TRANSFER PROTEIN CSR1-RELATED"/>
    <property type="match status" value="1"/>
</dbReference>
<dbReference type="AlphaFoldDB" id="A0A7R7XCJ1"/>
<dbReference type="InterPro" id="IPR011074">
    <property type="entry name" value="CRAL/TRIO_N_dom"/>
</dbReference>
<dbReference type="PROSITE" id="PS50191">
    <property type="entry name" value="CRAL_TRIO"/>
    <property type="match status" value="1"/>
</dbReference>
<evidence type="ECO:0000313" key="4">
    <source>
        <dbReference type="Proteomes" id="UP000654913"/>
    </source>
</evidence>
<dbReference type="InterPro" id="IPR052432">
    <property type="entry name" value="PITP/CRAL-TRIO"/>
</dbReference>
<dbReference type="CDD" id="cd00170">
    <property type="entry name" value="SEC14"/>
    <property type="match status" value="1"/>
</dbReference>
<dbReference type="SMART" id="SM01100">
    <property type="entry name" value="CRAL_TRIO_N"/>
    <property type="match status" value="1"/>
</dbReference>
<dbReference type="OrthoDB" id="43460at2759"/>
<dbReference type="Proteomes" id="UP000654913">
    <property type="component" value="Chromosome 1"/>
</dbReference>
<dbReference type="InterPro" id="IPR036273">
    <property type="entry name" value="CRAL/TRIO_N_dom_sf"/>
</dbReference>
<dbReference type="Pfam" id="PF00650">
    <property type="entry name" value="CRAL_TRIO"/>
    <property type="match status" value="1"/>
</dbReference>
<feature type="transmembrane region" description="Helical" evidence="1">
    <location>
        <begin position="31"/>
        <end position="53"/>
    </location>
</feature>
<gene>
    <name evidence="3" type="ORF">APUU_11563S</name>
</gene>
<keyword evidence="1" id="KW-0812">Transmembrane</keyword>
<dbReference type="InterPro" id="IPR001251">
    <property type="entry name" value="CRAL-TRIO_dom"/>
</dbReference>
<evidence type="ECO:0000256" key="1">
    <source>
        <dbReference type="SAM" id="Phobius"/>
    </source>
</evidence>
<dbReference type="EMBL" id="AP024443">
    <property type="protein sequence ID" value="BCS18735.1"/>
    <property type="molecule type" value="Genomic_DNA"/>
</dbReference>
<dbReference type="KEGG" id="apuu:APUU_11563S"/>